<evidence type="ECO:0000313" key="1">
    <source>
        <dbReference type="EMBL" id="VFJ61887.1"/>
    </source>
</evidence>
<accession>A0A450T642</accession>
<sequence>MGECSGANTWVRPYAPPERRGESCIRPLCPIRPYAQKLRLHRAMLYAFRRSTRNPIRAKFFIKCQQSLRYPTGNNLPTLLAYLSQILVPLVCCNDSYIVHYAPVCARSRTSVLYDPGFAIRVNYFLWDA</sequence>
<proteinExistence type="predicted"/>
<organism evidence="1">
    <name type="scientific">Candidatus Kentrum sp. FM</name>
    <dbReference type="NCBI Taxonomy" id="2126340"/>
    <lineage>
        <taxon>Bacteria</taxon>
        <taxon>Pseudomonadati</taxon>
        <taxon>Pseudomonadota</taxon>
        <taxon>Gammaproteobacteria</taxon>
        <taxon>Candidatus Kentrum</taxon>
    </lineage>
</organism>
<reference evidence="1" key="1">
    <citation type="submission" date="2019-02" db="EMBL/GenBank/DDBJ databases">
        <authorList>
            <person name="Gruber-Vodicka R. H."/>
            <person name="Seah K. B. B."/>
        </authorList>
    </citation>
    <scope>NUCLEOTIDE SEQUENCE</scope>
    <source>
        <strain evidence="1">BECK_BZ165</strain>
    </source>
</reference>
<dbReference type="AlphaFoldDB" id="A0A450T642"/>
<name>A0A450T642_9GAMM</name>
<dbReference type="EMBL" id="CAADFA010000302">
    <property type="protein sequence ID" value="VFJ61887.1"/>
    <property type="molecule type" value="Genomic_DNA"/>
</dbReference>
<protein>
    <submittedName>
        <fullName evidence="1">Uncharacterized protein</fullName>
    </submittedName>
</protein>
<gene>
    <name evidence="1" type="ORF">BECKFM1743C_GA0114222_103023</name>
</gene>